<dbReference type="SUPFAM" id="SSF69118">
    <property type="entry name" value="AhpD-like"/>
    <property type="match status" value="1"/>
</dbReference>
<evidence type="ECO:0008006" key="3">
    <source>
        <dbReference type="Google" id="ProtNLM"/>
    </source>
</evidence>
<accession>A0A0L6JL20</accession>
<sequence length="121" mass="13805">MSIQEPYEKIFGFVPELTKKRHAFSAEVFPEILDIQEEFRKSCIHSEALEEKTAQLILFGILSSHMREGAKVHAIASRRLGATWKELHSVSNLVFLFGGLSAMNFSIKLLAEVKEQEEKQK</sequence>
<comment type="caution">
    <text evidence="1">The sequence shown here is derived from an EMBL/GenBank/DDBJ whole genome shotgun (WGS) entry which is preliminary data.</text>
</comment>
<dbReference type="OrthoDB" id="8526252at2"/>
<name>A0A0L6JL20_9FIRM</name>
<dbReference type="RefSeq" id="WP_050753264.1">
    <property type="nucleotide sequence ID" value="NZ_JQKC01000015.1"/>
</dbReference>
<dbReference type="AlphaFoldDB" id="A0A0L6JL20"/>
<keyword evidence="2" id="KW-1185">Reference proteome</keyword>
<dbReference type="STRING" id="398512.Bccel_1685"/>
<evidence type="ECO:0000313" key="2">
    <source>
        <dbReference type="Proteomes" id="UP000036923"/>
    </source>
</evidence>
<reference evidence="2" key="1">
    <citation type="submission" date="2015-07" db="EMBL/GenBank/DDBJ databases">
        <title>Near-Complete Genome Sequence of the Cellulolytic Bacterium Bacteroides (Pseudobacteroides) cellulosolvens ATCC 35603.</title>
        <authorList>
            <person name="Dassa B."/>
            <person name="Utturkar S.M."/>
            <person name="Klingeman D.M."/>
            <person name="Hurt R.A."/>
            <person name="Keller M."/>
            <person name="Xu J."/>
            <person name="Reddy Y.H.K."/>
            <person name="Borovok I."/>
            <person name="Grinberg I.R."/>
            <person name="Lamed R."/>
            <person name="Zhivin O."/>
            <person name="Bayer E.A."/>
            <person name="Brown S.D."/>
        </authorList>
    </citation>
    <scope>NUCLEOTIDE SEQUENCE [LARGE SCALE GENOMIC DNA]</scope>
    <source>
        <strain evidence="2">DSM 2933</strain>
    </source>
</reference>
<dbReference type="Proteomes" id="UP000036923">
    <property type="component" value="Unassembled WGS sequence"/>
</dbReference>
<gene>
    <name evidence="1" type="ORF">Bccel_1685</name>
</gene>
<dbReference type="Gene3D" id="1.20.1290.10">
    <property type="entry name" value="AhpD-like"/>
    <property type="match status" value="1"/>
</dbReference>
<evidence type="ECO:0000313" key="1">
    <source>
        <dbReference type="EMBL" id="KNY26423.1"/>
    </source>
</evidence>
<dbReference type="EMBL" id="LGTC01000001">
    <property type="protein sequence ID" value="KNY26423.1"/>
    <property type="molecule type" value="Genomic_DNA"/>
</dbReference>
<dbReference type="eggNOG" id="COG0599">
    <property type="taxonomic scope" value="Bacteria"/>
</dbReference>
<protein>
    <recommendedName>
        <fullName evidence="3">Carboxymuconolactone decarboxylase</fullName>
    </recommendedName>
</protein>
<organism evidence="1 2">
    <name type="scientific">Pseudobacteroides cellulosolvens ATCC 35603 = DSM 2933</name>
    <dbReference type="NCBI Taxonomy" id="398512"/>
    <lineage>
        <taxon>Bacteria</taxon>
        <taxon>Bacillati</taxon>
        <taxon>Bacillota</taxon>
        <taxon>Clostridia</taxon>
        <taxon>Eubacteriales</taxon>
        <taxon>Oscillospiraceae</taxon>
        <taxon>Pseudobacteroides</taxon>
    </lineage>
</organism>
<dbReference type="InterPro" id="IPR029032">
    <property type="entry name" value="AhpD-like"/>
</dbReference>
<proteinExistence type="predicted"/>